<organism evidence="1 2">
    <name type="scientific">Mesorhizobium marinum</name>
    <dbReference type="NCBI Taxonomy" id="3228790"/>
    <lineage>
        <taxon>Bacteria</taxon>
        <taxon>Pseudomonadati</taxon>
        <taxon>Pseudomonadota</taxon>
        <taxon>Alphaproteobacteria</taxon>
        <taxon>Hyphomicrobiales</taxon>
        <taxon>Phyllobacteriaceae</taxon>
        <taxon>Mesorhizobium</taxon>
    </lineage>
</organism>
<dbReference type="Gene3D" id="2.30.110.10">
    <property type="entry name" value="Electron Transport, Fmn-binding Protein, Chain A"/>
    <property type="match status" value="1"/>
</dbReference>
<name>A0ABV3QUJ0_9HYPH</name>
<protein>
    <submittedName>
        <fullName evidence="1">Pyridoxamine 5'-phosphate oxidase family protein</fullName>
    </submittedName>
</protein>
<dbReference type="EMBL" id="JBFOCI010000001">
    <property type="protein sequence ID" value="MEW9804739.1"/>
    <property type="molecule type" value="Genomic_DNA"/>
</dbReference>
<dbReference type="InterPro" id="IPR024747">
    <property type="entry name" value="Pyridox_Oxase-rel"/>
</dbReference>
<dbReference type="Proteomes" id="UP001556196">
    <property type="component" value="Unassembled WGS sequence"/>
</dbReference>
<dbReference type="RefSeq" id="WP_367721791.1">
    <property type="nucleotide sequence ID" value="NZ_JBFOCH010000006.1"/>
</dbReference>
<dbReference type="Pfam" id="PF12900">
    <property type="entry name" value="Pyridox_ox_2"/>
    <property type="match status" value="1"/>
</dbReference>
<gene>
    <name evidence="1" type="ORF">ABUE31_01915</name>
</gene>
<keyword evidence="2" id="KW-1185">Reference proteome</keyword>
<proteinExistence type="predicted"/>
<accession>A0ABV3QUJ0</accession>
<evidence type="ECO:0000313" key="2">
    <source>
        <dbReference type="Proteomes" id="UP001556196"/>
    </source>
</evidence>
<comment type="caution">
    <text evidence="1">The sequence shown here is derived from an EMBL/GenBank/DDBJ whole genome shotgun (WGS) entry which is preliminary data.</text>
</comment>
<evidence type="ECO:0000313" key="1">
    <source>
        <dbReference type="EMBL" id="MEW9804739.1"/>
    </source>
</evidence>
<dbReference type="InterPro" id="IPR012349">
    <property type="entry name" value="Split_barrel_FMN-bd"/>
</dbReference>
<reference evidence="1 2" key="1">
    <citation type="submission" date="2024-06" db="EMBL/GenBank/DDBJ databases">
        <authorList>
            <person name="Tuo L."/>
        </authorList>
    </citation>
    <scope>NUCLEOTIDE SEQUENCE [LARGE SCALE GENOMIC DNA]</scope>
    <source>
        <strain evidence="1 2">ZMM04-5</strain>
    </source>
</reference>
<dbReference type="SUPFAM" id="SSF50475">
    <property type="entry name" value="FMN-binding split barrel"/>
    <property type="match status" value="1"/>
</dbReference>
<sequence>MDIRTLNAQECAAILKEKRLGRLACARDGRPYVVPIYFAYANHHLYAFSLPGKKIDWMRANPLVCVLVEERGTGRGWKSVVVDGRYEELPDRIGHKVERDHAWSLLSQHSQWWEPGALKPVLPPVSTHAEHVFFRIVVEEMSGREAFE</sequence>